<dbReference type="Proteomes" id="UP001324115">
    <property type="component" value="Unassembled WGS sequence"/>
</dbReference>
<feature type="non-terminal residue" evidence="2">
    <location>
        <position position="1"/>
    </location>
</feature>
<dbReference type="Gene3D" id="3.60.10.10">
    <property type="entry name" value="Endonuclease/exonuclease/phosphatase"/>
    <property type="match status" value="1"/>
</dbReference>
<dbReference type="InterPro" id="IPR005135">
    <property type="entry name" value="Endo/exonuclease/phosphatase"/>
</dbReference>
<dbReference type="PANTHER" id="PTHR35218:SF9">
    <property type="entry name" value="ENDONUCLEASE_EXONUCLEASE_PHOSPHATASE DOMAIN-CONTAINING PROTEIN"/>
    <property type="match status" value="1"/>
</dbReference>
<gene>
    <name evidence="2" type="ORF">RGQ29_023416</name>
</gene>
<evidence type="ECO:0000313" key="3">
    <source>
        <dbReference type="Proteomes" id="UP001324115"/>
    </source>
</evidence>
<dbReference type="SUPFAM" id="SSF56219">
    <property type="entry name" value="DNase I-like"/>
    <property type="match status" value="1"/>
</dbReference>
<name>A0AAN7F9L7_QUERU</name>
<feature type="non-terminal residue" evidence="2">
    <location>
        <position position="132"/>
    </location>
</feature>
<accession>A0AAN7F9L7</accession>
<comment type="caution">
    <text evidence="2">The sequence shown here is derived from an EMBL/GenBank/DDBJ whole genome shotgun (WGS) entry which is preliminary data.</text>
</comment>
<dbReference type="AlphaFoldDB" id="A0AAN7F9L7"/>
<organism evidence="2 3">
    <name type="scientific">Quercus rubra</name>
    <name type="common">Northern red oak</name>
    <name type="synonym">Quercus borealis</name>
    <dbReference type="NCBI Taxonomy" id="3512"/>
    <lineage>
        <taxon>Eukaryota</taxon>
        <taxon>Viridiplantae</taxon>
        <taxon>Streptophyta</taxon>
        <taxon>Embryophyta</taxon>
        <taxon>Tracheophyta</taxon>
        <taxon>Spermatophyta</taxon>
        <taxon>Magnoliopsida</taxon>
        <taxon>eudicotyledons</taxon>
        <taxon>Gunneridae</taxon>
        <taxon>Pentapetalae</taxon>
        <taxon>rosids</taxon>
        <taxon>fabids</taxon>
        <taxon>Fagales</taxon>
        <taxon>Fagaceae</taxon>
        <taxon>Quercus</taxon>
    </lineage>
</organism>
<dbReference type="InterPro" id="IPR036691">
    <property type="entry name" value="Endo/exonu/phosph_ase_sf"/>
</dbReference>
<evidence type="ECO:0000313" key="2">
    <source>
        <dbReference type="EMBL" id="KAK4586216.1"/>
    </source>
</evidence>
<proteinExistence type="predicted"/>
<dbReference type="EMBL" id="JAXUIC010000006">
    <property type="protein sequence ID" value="KAK4586216.1"/>
    <property type="molecule type" value="Genomic_DNA"/>
</dbReference>
<keyword evidence="3" id="KW-1185">Reference proteome</keyword>
<dbReference type="PANTHER" id="PTHR35218">
    <property type="entry name" value="RNASE H DOMAIN-CONTAINING PROTEIN"/>
    <property type="match status" value="1"/>
</dbReference>
<evidence type="ECO:0000259" key="1">
    <source>
        <dbReference type="Pfam" id="PF03372"/>
    </source>
</evidence>
<reference evidence="2 3" key="1">
    <citation type="journal article" date="2023" name="G3 (Bethesda)">
        <title>A haplotype-resolved chromosome-scale genome for Quercus rubra L. provides insights into the genetics of adaptive traits for red oak species.</title>
        <authorList>
            <person name="Kapoor B."/>
            <person name="Jenkins J."/>
            <person name="Schmutz J."/>
            <person name="Zhebentyayeva T."/>
            <person name="Kuelheim C."/>
            <person name="Coggeshall M."/>
            <person name="Heim C."/>
            <person name="Lasky J.R."/>
            <person name="Leites L."/>
            <person name="Islam-Faridi N."/>
            <person name="Romero-Severson J."/>
            <person name="DeLeo V.L."/>
            <person name="Lucas S.M."/>
            <person name="Lazic D."/>
            <person name="Gailing O."/>
            <person name="Carlson J."/>
            <person name="Staton M."/>
        </authorList>
    </citation>
    <scope>NUCLEOTIDE SEQUENCE [LARGE SCALE GENOMIC DNA]</scope>
    <source>
        <strain evidence="2">Pseudo-F2</strain>
    </source>
</reference>
<sequence length="132" mass="15075">RGALKPNFQDHIRELFHSHNPAILVVMETHISGVRAREITNRLPFENAIHTDTIGLAGGLWMLWNSERVDVTHLASTEQEIHAIIKVPNSDSNWLFFAIYASPRSAEWEILWNNLNKTADLHDMPWVIAGET</sequence>
<dbReference type="Pfam" id="PF03372">
    <property type="entry name" value="Exo_endo_phos"/>
    <property type="match status" value="1"/>
</dbReference>
<dbReference type="GO" id="GO:0003824">
    <property type="term" value="F:catalytic activity"/>
    <property type="evidence" value="ECO:0007669"/>
    <property type="project" value="InterPro"/>
</dbReference>
<feature type="domain" description="Endonuclease/exonuclease/phosphatase" evidence="1">
    <location>
        <begin position="6"/>
        <end position="130"/>
    </location>
</feature>
<protein>
    <recommendedName>
        <fullName evidence="1">Endonuclease/exonuclease/phosphatase domain-containing protein</fullName>
    </recommendedName>
</protein>